<dbReference type="InterPro" id="IPR020891">
    <property type="entry name" value="UPF0758_CS"/>
</dbReference>
<feature type="domain" description="MPN" evidence="7">
    <location>
        <begin position="32"/>
        <end position="156"/>
    </location>
</feature>
<evidence type="ECO:0000259" key="7">
    <source>
        <dbReference type="PROSITE" id="PS50249"/>
    </source>
</evidence>
<dbReference type="PANTHER" id="PTHR30471:SF3">
    <property type="entry name" value="UPF0758 PROTEIN YEES-RELATED"/>
    <property type="match status" value="1"/>
</dbReference>
<keyword evidence="4" id="KW-0378">Hydrolase</keyword>
<evidence type="ECO:0000256" key="1">
    <source>
        <dbReference type="ARBA" id="ARBA00010243"/>
    </source>
</evidence>
<proteinExistence type="inferred from homology"/>
<evidence type="ECO:0000256" key="4">
    <source>
        <dbReference type="ARBA" id="ARBA00022801"/>
    </source>
</evidence>
<dbReference type="Proteomes" id="UP000284902">
    <property type="component" value="Unassembled WGS sequence"/>
</dbReference>
<dbReference type="CDD" id="cd08071">
    <property type="entry name" value="MPN_DUF2466"/>
    <property type="match status" value="1"/>
</dbReference>
<evidence type="ECO:0000313" key="8">
    <source>
        <dbReference type="EMBL" id="RHF62305.1"/>
    </source>
</evidence>
<dbReference type="PANTHER" id="PTHR30471">
    <property type="entry name" value="DNA REPAIR PROTEIN RADC"/>
    <property type="match status" value="1"/>
</dbReference>
<evidence type="ECO:0000256" key="3">
    <source>
        <dbReference type="ARBA" id="ARBA00022723"/>
    </source>
</evidence>
<dbReference type="InterPro" id="IPR037518">
    <property type="entry name" value="MPN"/>
</dbReference>
<evidence type="ECO:0000256" key="2">
    <source>
        <dbReference type="ARBA" id="ARBA00022670"/>
    </source>
</evidence>
<dbReference type="EMBL" id="QRHG01000006">
    <property type="protein sequence ID" value="RHF62305.1"/>
    <property type="molecule type" value="Genomic_DNA"/>
</dbReference>
<organism evidence="8 9">
    <name type="scientific">[Ruminococcus] lactaris</name>
    <dbReference type="NCBI Taxonomy" id="46228"/>
    <lineage>
        <taxon>Bacteria</taxon>
        <taxon>Bacillati</taxon>
        <taxon>Bacillota</taxon>
        <taxon>Clostridia</taxon>
        <taxon>Lachnospirales</taxon>
        <taxon>Lachnospiraceae</taxon>
        <taxon>Mediterraneibacter</taxon>
    </lineage>
</organism>
<dbReference type="RefSeq" id="WP_118212555.1">
    <property type="nucleotide sequence ID" value="NZ_JAQEAN010000008.1"/>
</dbReference>
<dbReference type="InterPro" id="IPR025657">
    <property type="entry name" value="RadC_JAB"/>
</dbReference>
<accession>A0A414P7X3</accession>
<dbReference type="InterPro" id="IPR001405">
    <property type="entry name" value="UPF0758"/>
</dbReference>
<evidence type="ECO:0000313" key="9">
    <source>
        <dbReference type="Proteomes" id="UP000284902"/>
    </source>
</evidence>
<keyword evidence="5" id="KW-0862">Zinc</keyword>
<protein>
    <recommendedName>
        <fullName evidence="7">MPN domain-containing protein</fullName>
    </recommendedName>
</protein>
<dbReference type="GO" id="GO:0008237">
    <property type="term" value="F:metallopeptidase activity"/>
    <property type="evidence" value="ECO:0007669"/>
    <property type="project" value="UniProtKB-KW"/>
</dbReference>
<dbReference type="PROSITE" id="PS01302">
    <property type="entry name" value="UPF0758"/>
    <property type="match status" value="1"/>
</dbReference>
<evidence type="ECO:0000256" key="6">
    <source>
        <dbReference type="ARBA" id="ARBA00023049"/>
    </source>
</evidence>
<dbReference type="AlphaFoldDB" id="A0A414P7X3"/>
<name>A0A414P7X3_9FIRM</name>
<gene>
    <name evidence="8" type="ORF">DW672_03430</name>
</gene>
<keyword evidence="3" id="KW-0479">Metal-binding</keyword>
<comment type="caution">
    <text evidence="8">The sequence shown here is derived from an EMBL/GenBank/DDBJ whole genome shotgun (WGS) entry which is preliminary data.</text>
</comment>
<dbReference type="PROSITE" id="PS50249">
    <property type="entry name" value="MPN"/>
    <property type="match status" value="1"/>
</dbReference>
<reference evidence="8 9" key="1">
    <citation type="submission" date="2018-08" db="EMBL/GenBank/DDBJ databases">
        <title>A genome reference for cultivated species of the human gut microbiota.</title>
        <authorList>
            <person name="Zou Y."/>
            <person name="Xue W."/>
            <person name="Luo G."/>
        </authorList>
    </citation>
    <scope>NUCLEOTIDE SEQUENCE [LARGE SCALE GENOMIC DNA]</scope>
    <source>
        <strain evidence="8 9">AM25-1LB</strain>
    </source>
</reference>
<dbReference type="Gene3D" id="3.40.140.10">
    <property type="entry name" value="Cytidine Deaminase, domain 2"/>
    <property type="match status" value="1"/>
</dbReference>
<sequence>MRVLRYKTKLVNKKAVLVKESSRNYPDMPRNQFRRSSDVASFGKGYLHLHDETEEYIYMLCLDTRCRLIALFEISHGSVDTSVISPREVFQKALLANASNIIMLHNHPSGDSQPSSNDIAVTQRLEDTGVIVGIRVVDHVIIGHENCYSICEDRYISESNNTNTELEKENKNDGN</sequence>
<dbReference type="GO" id="GO:0006508">
    <property type="term" value="P:proteolysis"/>
    <property type="evidence" value="ECO:0007669"/>
    <property type="project" value="UniProtKB-KW"/>
</dbReference>
<comment type="similarity">
    <text evidence="1">Belongs to the UPF0758 family.</text>
</comment>
<dbReference type="GO" id="GO:0046872">
    <property type="term" value="F:metal ion binding"/>
    <property type="evidence" value="ECO:0007669"/>
    <property type="project" value="UniProtKB-KW"/>
</dbReference>
<keyword evidence="2" id="KW-0645">Protease</keyword>
<evidence type="ECO:0000256" key="5">
    <source>
        <dbReference type="ARBA" id="ARBA00022833"/>
    </source>
</evidence>
<dbReference type="Pfam" id="PF04002">
    <property type="entry name" value="RadC"/>
    <property type="match status" value="1"/>
</dbReference>
<keyword evidence="6" id="KW-0482">Metalloprotease</keyword>
<dbReference type="SUPFAM" id="SSF102712">
    <property type="entry name" value="JAB1/MPN domain"/>
    <property type="match status" value="1"/>
</dbReference>